<evidence type="ECO:0000256" key="27">
    <source>
        <dbReference type="ARBA" id="ARBA00046177"/>
    </source>
</evidence>
<keyword evidence="14" id="KW-0067">ATP-binding</keyword>
<dbReference type="FunFam" id="3.30.70.1230:FF:000002">
    <property type="entry name" value="Adenylate cyclase"/>
    <property type="match status" value="1"/>
</dbReference>
<dbReference type="GO" id="GO:0004016">
    <property type="term" value="F:adenylate cyclase activity"/>
    <property type="evidence" value="ECO:0007669"/>
    <property type="project" value="UniProtKB-EC"/>
</dbReference>
<evidence type="ECO:0000313" key="33">
    <source>
        <dbReference type="Proteomes" id="UP000291022"/>
    </source>
</evidence>
<feature type="transmembrane region" description="Helical" evidence="30">
    <location>
        <begin position="550"/>
        <end position="569"/>
    </location>
</feature>
<evidence type="ECO:0000256" key="3">
    <source>
        <dbReference type="ARBA" id="ARBA00001946"/>
    </source>
</evidence>
<dbReference type="InterPro" id="IPR018297">
    <property type="entry name" value="A/G_cyclase_CS"/>
</dbReference>
<sequence>PTMPPTQGPMCPGLSVSSSLPLQLVSNVLIFSCTNIVGVCTHYPAEVSQRQAFQETRECIQARLHSQRENQQQERLLLSVLPRHVAMEMKADINAKQEDMMFHKIYIQKHDNVSILFADIEGFTSLASQCTAQELVMTLNELFARFDKLAAENHCLRIKILGDCYYCVSGLPEARADHAHCCVEMGMDMIEAISLVREVTGVNVNMRVGIHSGRVHCGVLGLRKWQFDVWSNDVTLANHMEAGGKAGRIHITKATLNYLNGDYEVEPGCGGERNAYLKEHSIETFLILRCTQKRVRLGELRAGGLGRWGRSRGAAGRYSSREEESANPEDEVDEFLGRAIDARSIDRLRSEHVRKFLLTFREPDLEKKYSKQVDDRFGAYVACASLVFLFICFVQITIVPHSVFMLSFYLTCFLLLTLVVFVSVIYSCVKLFPAPLQTLSRKIVRSKMNSTLVGVFTITLVFLSAFVNMFTCNSNDLFGCLADEHNISTSQVNACHVVESAANYSLGDERGFCSSPWPNCNFPEYFTYSVLLSLLACSVFLQISCIGKLVLMLAIELTYVLIVEVPRVTLFDNADLLVTANIFIEGLPCPSPEHATKVALKVMTPIVISVFVLALYLHAQQVESTARLDFLWKLQATEEKEEMEELQAYNRRLLHNILPKDVAAHFLARERRNDELYYQSCECVAVMFASIANFSEFYVELEANNEGVECLRLLNEIIADFDEIISEDRFKQLEKIKTIGSTYMAASGLNDSTYDKVGKTHIKALADFAMKLMDQMKYINEHSFNNFQMKIGLNIGPVVAGVIGARKPQYDIWGNTVNVASRMDSTGVPDRIQVTTDMYQVLAANTYQLECRGVVKVKGKGEMMTYFLNGGPPLS</sequence>
<keyword evidence="13" id="KW-0547">Nucleotide-binding</keyword>
<keyword evidence="15" id="KW-0460">Magnesium</keyword>
<evidence type="ECO:0000256" key="20">
    <source>
        <dbReference type="ARBA" id="ARBA00023180"/>
    </source>
</evidence>
<evidence type="ECO:0000256" key="1">
    <source>
        <dbReference type="ARBA" id="ARBA00001593"/>
    </source>
</evidence>
<name>A0A452S713_URSAM</name>
<evidence type="ECO:0000256" key="22">
    <source>
        <dbReference type="ARBA" id="ARBA00023273"/>
    </source>
</evidence>
<dbReference type="GeneTree" id="ENSGT00940000158054"/>
<dbReference type="CDD" id="cd07556">
    <property type="entry name" value="Nucleotidyl_cyc_III"/>
    <property type="match status" value="1"/>
</dbReference>
<dbReference type="PANTHER" id="PTHR45627:SF7">
    <property type="entry name" value="ADENYLATE CYCLASE TYPE 5"/>
    <property type="match status" value="1"/>
</dbReference>
<dbReference type="Gene3D" id="3.30.70.1230">
    <property type="entry name" value="Nucleotide cyclase"/>
    <property type="match status" value="2"/>
</dbReference>
<evidence type="ECO:0000256" key="29">
    <source>
        <dbReference type="RuleBase" id="RU000405"/>
    </source>
</evidence>
<keyword evidence="18" id="KW-0969">Cilium</keyword>
<comment type="cofactor">
    <cofactor evidence="2">
        <name>Mn(2+)</name>
        <dbReference type="ChEBI" id="CHEBI:29035"/>
    </cofactor>
</comment>
<dbReference type="AlphaFoldDB" id="A0A452S713"/>
<keyword evidence="17" id="KW-0115">cAMP biosynthesis</keyword>
<evidence type="ECO:0000256" key="10">
    <source>
        <dbReference type="ARBA" id="ARBA00022692"/>
    </source>
</evidence>
<dbReference type="Pfam" id="PF06327">
    <property type="entry name" value="Adcy_cons_dom"/>
    <property type="match status" value="1"/>
</dbReference>
<evidence type="ECO:0000256" key="21">
    <source>
        <dbReference type="ARBA" id="ARBA00023239"/>
    </source>
</evidence>
<dbReference type="FunFam" id="3.30.70.1230:FF:000001">
    <property type="entry name" value="Adenylate cyclase"/>
    <property type="match status" value="1"/>
</dbReference>
<feature type="transmembrane region" description="Helical" evidence="30">
    <location>
        <begin position="377"/>
        <end position="398"/>
    </location>
</feature>
<feature type="transmembrane region" description="Helical" evidence="30">
    <location>
        <begin position="525"/>
        <end position="543"/>
    </location>
</feature>
<keyword evidence="7" id="KW-1003">Cell membrane</keyword>
<evidence type="ECO:0000256" key="7">
    <source>
        <dbReference type="ARBA" id="ARBA00022475"/>
    </source>
</evidence>
<dbReference type="GO" id="GO:0035556">
    <property type="term" value="P:intracellular signal transduction"/>
    <property type="evidence" value="ECO:0007669"/>
    <property type="project" value="InterPro"/>
</dbReference>
<comment type="function">
    <text evidence="27">Catalyzes the formation of the signaling molecule cAMP in response to G-protein signaling. Mediates signaling downstream of ADRB1. Regulates the increase of free cytosolic Ca(2+) in response to increased blood glucose levels and contributes to the regulation of Ca(2+)-dependent insulin secretion.</text>
</comment>
<evidence type="ECO:0000256" key="13">
    <source>
        <dbReference type="ARBA" id="ARBA00022741"/>
    </source>
</evidence>
<keyword evidence="22" id="KW-0966">Cell projection</keyword>
<organism evidence="32 33">
    <name type="scientific">Ursus americanus</name>
    <name type="common">American black bear</name>
    <name type="synonym">Euarctos americanus</name>
    <dbReference type="NCBI Taxonomy" id="9643"/>
    <lineage>
        <taxon>Eukaryota</taxon>
        <taxon>Metazoa</taxon>
        <taxon>Chordata</taxon>
        <taxon>Craniata</taxon>
        <taxon>Vertebrata</taxon>
        <taxon>Euteleostomi</taxon>
        <taxon>Mammalia</taxon>
        <taxon>Eutheria</taxon>
        <taxon>Laurasiatheria</taxon>
        <taxon>Carnivora</taxon>
        <taxon>Caniformia</taxon>
        <taxon>Ursidae</taxon>
        <taxon>Ursus</taxon>
    </lineage>
</organism>
<keyword evidence="20" id="KW-0325">Glycoprotein</keyword>
<accession>A0A452S713</accession>
<comment type="similarity">
    <text evidence="29">Belongs to the adenylyl cyclase class-4/guanylyl cyclase family.</text>
</comment>
<evidence type="ECO:0000259" key="31">
    <source>
        <dbReference type="PROSITE" id="PS50125"/>
    </source>
</evidence>
<evidence type="ECO:0000256" key="19">
    <source>
        <dbReference type="ARBA" id="ARBA00023136"/>
    </source>
</evidence>
<dbReference type="InterPro" id="IPR001054">
    <property type="entry name" value="A/G_cyclase"/>
</dbReference>
<keyword evidence="12" id="KW-0677">Repeat</keyword>
<evidence type="ECO:0000256" key="11">
    <source>
        <dbReference type="ARBA" id="ARBA00022723"/>
    </source>
</evidence>
<keyword evidence="8" id="KW-0488">Methylation</keyword>
<evidence type="ECO:0000256" key="26">
    <source>
        <dbReference type="ARBA" id="ARBA00042065"/>
    </source>
</evidence>
<evidence type="ECO:0000313" key="32">
    <source>
        <dbReference type="Ensembl" id="ENSUAMP00000027940.1"/>
    </source>
</evidence>
<comment type="subcellular location">
    <subcellularLocation>
        <location evidence="5">Cell membrane</location>
        <topology evidence="5">Multi-pass membrane protein</topology>
    </subcellularLocation>
    <subcellularLocation>
        <location evidence="4">Cell projection</location>
        <location evidence="4">Cilium</location>
    </subcellularLocation>
</comment>
<feature type="transmembrane region" description="Helical" evidence="30">
    <location>
        <begin position="450"/>
        <end position="471"/>
    </location>
</feature>
<dbReference type="Ensembl" id="ENSUAMT00000031214.1">
    <property type="protein sequence ID" value="ENSUAMP00000027940.1"/>
    <property type="gene ID" value="ENSUAMG00000021498.1"/>
</dbReference>
<evidence type="ECO:0000256" key="15">
    <source>
        <dbReference type="ARBA" id="ARBA00022842"/>
    </source>
</evidence>
<dbReference type="SUPFAM" id="SSF55073">
    <property type="entry name" value="Nucleotide cyclase"/>
    <property type="match status" value="2"/>
</dbReference>
<keyword evidence="19 30" id="KW-0472">Membrane</keyword>
<comment type="cofactor">
    <cofactor evidence="3">
        <name>Mg(2+)</name>
        <dbReference type="ChEBI" id="CHEBI:18420"/>
    </cofactor>
</comment>
<evidence type="ECO:0000256" key="6">
    <source>
        <dbReference type="ARBA" id="ARBA00012201"/>
    </source>
</evidence>
<keyword evidence="11" id="KW-0479">Metal-binding</keyword>
<evidence type="ECO:0000256" key="30">
    <source>
        <dbReference type="SAM" id="Phobius"/>
    </source>
</evidence>
<evidence type="ECO:0000256" key="18">
    <source>
        <dbReference type="ARBA" id="ARBA00023069"/>
    </source>
</evidence>
<evidence type="ECO:0000256" key="4">
    <source>
        <dbReference type="ARBA" id="ARBA00004138"/>
    </source>
</evidence>
<dbReference type="InterPro" id="IPR032628">
    <property type="entry name" value="AC_N"/>
</dbReference>
<feature type="domain" description="Guanylate cyclase" evidence="31">
    <location>
        <begin position="685"/>
        <end position="824"/>
    </location>
</feature>
<evidence type="ECO:0000256" key="17">
    <source>
        <dbReference type="ARBA" id="ARBA00022998"/>
    </source>
</evidence>
<dbReference type="GO" id="GO:0046872">
    <property type="term" value="F:metal ion binding"/>
    <property type="evidence" value="ECO:0007669"/>
    <property type="project" value="UniProtKB-KW"/>
</dbReference>
<evidence type="ECO:0000256" key="24">
    <source>
        <dbReference type="ARBA" id="ARBA00041988"/>
    </source>
</evidence>
<feature type="transmembrane region" description="Helical" evidence="30">
    <location>
        <begin position="404"/>
        <end position="429"/>
    </location>
</feature>
<dbReference type="PROSITE" id="PS50125">
    <property type="entry name" value="GUANYLATE_CYCLASE_2"/>
    <property type="match status" value="2"/>
</dbReference>
<evidence type="ECO:0000256" key="16">
    <source>
        <dbReference type="ARBA" id="ARBA00022989"/>
    </source>
</evidence>
<gene>
    <name evidence="32" type="primary">ADCY5</name>
</gene>
<dbReference type="CDD" id="cd07302">
    <property type="entry name" value="CHD"/>
    <property type="match status" value="1"/>
</dbReference>
<dbReference type="Pfam" id="PF16214">
    <property type="entry name" value="AC_N"/>
    <property type="match status" value="1"/>
</dbReference>
<reference evidence="32" key="2">
    <citation type="submission" date="2025-08" db="UniProtKB">
        <authorList>
            <consortium name="Ensembl"/>
        </authorList>
    </citation>
    <scope>IDENTIFICATION</scope>
</reference>
<evidence type="ECO:0000256" key="5">
    <source>
        <dbReference type="ARBA" id="ARBA00004651"/>
    </source>
</evidence>
<dbReference type="GO" id="GO:0005929">
    <property type="term" value="C:cilium"/>
    <property type="evidence" value="ECO:0007669"/>
    <property type="project" value="UniProtKB-SubCell"/>
</dbReference>
<evidence type="ECO:0000256" key="2">
    <source>
        <dbReference type="ARBA" id="ARBA00001936"/>
    </source>
</evidence>
<reference evidence="33" key="1">
    <citation type="submission" date="2016-06" db="EMBL/GenBank/DDBJ databases">
        <title>De novo assembly and RNA-Seq shows season-dependent expression and editing in black bear kidneys.</title>
        <authorList>
            <person name="Korstanje R."/>
            <person name="Srivastava A."/>
            <person name="Sarsani V.K."/>
            <person name="Sheehan S.M."/>
            <person name="Seger R.L."/>
            <person name="Barter M.E."/>
            <person name="Lindqvist C."/>
            <person name="Brody L.C."/>
            <person name="Mullikin J.C."/>
        </authorList>
    </citation>
    <scope>NUCLEOTIDE SEQUENCE [LARGE SCALE GENOMIC DNA]</scope>
</reference>
<evidence type="ECO:0000256" key="23">
    <source>
        <dbReference type="ARBA" id="ARBA00040910"/>
    </source>
</evidence>
<comment type="catalytic activity">
    <reaction evidence="1">
        <text>ATP = 3',5'-cyclic AMP + diphosphate</text>
        <dbReference type="Rhea" id="RHEA:15389"/>
        <dbReference type="ChEBI" id="CHEBI:30616"/>
        <dbReference type="ChEBI" id="CHEBI:33019"/>
        <dbReference type="ChEBI" id="CHEBI:58165"/>
        <dbReference type="EC" id="4.6.1.1"/>
    </reaction>
</comment>
<dbReference type="Proteomes" id="UP000291022">
    <property type="component" value="Unassembled WGS sequence"/>
</dbReference>
<keyword evidence="9" id="KW-0597">Phosphoprotein</keyword>
<feature type="domain" description="Guanylate cyclase" evidence="31">
    <location>
        <begin position="114"/>
        <end position="241"/>
    </location>
</feature>
<dbReference type="PANTHER" id="PTHR45627">
    <property type="entry name" value="ADENYLATE CYCLASE TYPE 1"/>
    <property type="match status" value="1"/>
</dbReference>
<keyword evidence="33" id="KW-1185">Reference proteome</keyword>
<dbReference type="Pfam" id="PF00211">
    <property type="entry name" value="Guanylate_cyc"/>
    <property type="match status" value="2"/>
</dbReference>
<dbReference type="GO" id="GO:0006171">
    <property type="term" value="P:cAMP biosynthetic process"/>
    <property type="evidence" value="ECO:0007669"/>
    <property type="project" value="UniProtKB-KW"/>
</dbReference>
<reference evidence="32" key="3">
    <citation type="submission" date="2025-09" db="UniProtKB">
        <authorList>
            <consortium name="Ensembl"/>
        </authorList>
    </citation>
    <scope>IDENTIFICATION</scope>
</reference>
<feature type="transmembrane region" description="Helical" evidence="30">
    <location>
        <begin position="598"/>
        <end position="617"/>
    </location>
</feature>
<keyword evidence="21 29" id="KW-0456">Lyase</keyword>
<evidence type="ECO:0000256" key="25">
    <source>
        <dbReference type="ARBA" id="ARBA00042046"/>
    </source>
</evidence>
<dbReference type="InterPro" id="IPR009398">
    <property type="entry name" value="Adcy_conserved_dom"/>
</dbReference>
<protein>
    <recommendedName>
        <fullName evidence="23">Adenylate cyclase type 5</fullName>
        <ecNumber evidence="6">4.6.1.1</ecNumber>
    </recommendedName>
    <alternativeName>
        <fullName evidence="26">ATP pyrophosphate-lyase 5</fullName>
    </alternativeName>
    <alternativeName>
        <fullName evidence="25">Adenylate cyclase type V</fullName>
    </alternativeName>
    <alternativeName>
        <fullName evidence="24">Adenylyl cyclase 5</fullName>
    </alternativeName>
    <alternativeName>
        <fullName evidence="28">Ca(2+)-inhibitable adenylyl cyclase</fullName>
    </alternativeName>
</protein>
<evidence type="ECO:0000256" key="12">
    <source>
        <dbReference type="ARBA" id="ARBA00022737"/>
    </source>
</evidence>
<dbReference type="PROSITE" id="PS00452">
    <property type="entry name" value="GUANYLATE_CYCLASE_1"/>
    <property type="match status" value="2"/>
</dbReference>
<dbReference type="InterPro" id="IPR029787">
    <property type="entry name" value="Nucleotide_cyclase"/>
</dbReference>
<keyword evidence="10 30" id="KW-0812">Transmembrane</keyword>
<dbReference type="SMART" id="SM00044">
    <property type="entry name" value="CYCc"/>
    <property type="match status" value="2"/>
</dbReference>
<dbReference type="GO" id="GO:0005524">
    <property type="term" value="F:ATP binding"/>
    <property type="evidence" value="ECO:0007669"/>
    <property type="project" value="UniProtKB-KW"/>
</dbReference>
<evidence type="ECO:0000256" key="8">
    <source>
        <dbReference type="ARBA" id="ARBA00022481"/>
    </source>
</evidence>
<dbReference type="EC" id="4.6.1.1" evidence="6"/>
<dbReference type="GO" id="GO:0005886">
    <property type="term" value="C:plasma membrane"/>
    <property type="evidence" value="ECO:0007669"/>
    <property type="project" value="UniProtKB-SubCell"/>
</dbReference>
<evidence type="ECO:0000256" key="14">
    <source>
        <dbReference type="ARBA" id="ARBA00022840"/>
    </source>
</evidence>
<keyword evidence="16 30" id="KW-1133">Transmembrane helix</keyword>
<evidence type="ECO:0000256" key="28">
    <source>
        <dbReference type="ARBA" id="ARBA00076843"/>
    </source>
</evidence>
<evidence type="ECO:0000256" key="9">
    <source>
        <dbReference type="ARBA" id="ARBA00022553"/>
    </source>
</evidence>
<dbReference type="GO" id="GO:0007189">
    <property type="term" value="P:adenylate cyclase-activating G protein-coupled receptor signaling pathway"/>
    <property type="evidence" value="ECO:0007669"/>
    <property type="project" value="TreeGrafter"/>
</dbReference>
<proteinExistence type="inferred from homology"/>